<dbReference type="Pfam" id="PF11736">
    <property type="entry name" value="DUF3299"/>
    <property type="match status" value="1"/>
</dbReference>
<gene>
    <name evidence="2" type="ORF">IMCC3135_30060</name>
</gene>
<evidence type="ECO:0000256" key="1">
    <source>
        <dbReference type="SAM" id="SignalP"/>
    </source>
</evidence>
<dbReference type="OrthoDB" id="9784998at2"/>
<feature type="signal peptide" evidence="1">
    <location>
        <begin position="1"/>
        <end position="24"/>
    </location>
</feature>
<accession>A0A2Z2P0Z2</accession>
<dbReference type="InterPro" id="IPR021727">
    <property type="entry name" value="DUF3299"/>
</dbReference>
<protein>
    <recommendedName>
        <fullName evidence="4">DUF3299 domain-containing protein</fullName>
    </recommendedName>
</protein>
<proteinExistence type="predicted"/>
<evidence type="ECO:0000313" key="2">
    <source>
        <dbReference type="EMBL" id="ASJ76061.1"/>
    </source>
</evidence>
<dbReference type="Proteomes" id="UP000250079">
    <property type="component" value="Chromosome"/>
</dbReference>
<keyword evidence="3" id="KW-1185">Reference proteome</keyword>
<sequence>MKAIRIVLLVALSLGGGWMAMANAAWWWSSDESVTGELQELSWDDLIPADFQQPENPFNTMTQEAIDKLLDGSDESNAELTRLQEAFDYAPTVEALDGKRVRLAAYVTPLDFDEQMQLKEFLLVPYMGACIHTPPPPANQIVYAMSPTLVELKSPYEPVWAVGVLHVDTTNSELAEAGYRLEVEAVLPYSE</sequence>
<dbReference type="RefSeq" id="WP_088920882.1">
    <property type="nucleotide sequence ID" value="NZ_CP018632.1"/>
</dbReference>
<evidence type="ECO:0008006" key="4">
    <source>
        <dbReference type="Google" id="ProtNLM"/>
    </source>
</evidence>
<reference evidence="2 3" key="1">
    <citation type="submission" date="2016-12" db="EMBL/GenBank/DDBJ databases">
        <authorList>
            <person name="Song W.-J."/>
            <person name="Kurnit D.M."/>
        </authorList>
    </citation>
    <scope>NUCLEOTIDE SEQUENCE [LARGE SCALE GENOMIC DNA]</scope>
    <source>
        <strain evidence="2 3">IMCC3135</strain>
    </source>
</reference>
<feature type="chain" id="PRO_5016391274" description="DUF3299 domain-containing protein" evidence="1">
    <location>
        <begin position="25"/>
        <end position="191"/>
    </location>
</feature>
<dbReference type="AlphaFoldDB" id="A0A2Z2P0Z2"/>
<dbReference type="Gene3D" id="2.40.50.870">
    <property type="entry name" value="Protein of unknown function (DUF3299)"/>
    <property type="match status" value="1"/>
</dbReference>
<keyword evidence="1" id="KW-0732">Signal</keyword>
<name>A0A2Z2P0Z2_9GAMM</name>
<organism evidence="2 3">
    <name type="scientific">Granulosicoccus antarcticus IMCC3135</name>
    <dbReference type="NCBI Taxonomy" id="1192854"/>
    <lineage>
        <taxon>Bacteria</taxon>
        <taxon>Pseudomonadati</taxon>
        <taxon>Pseudomonadota</taxon>
        <taxon>Gammaproteobacteria</taxon>
        <taxon>Chromatiales</taxon>
        <taxon>Granulosicoccaceae</taxon>
        <taxon>Granulosicoccus</taxon>
    </lineage>
</organism>
<evidence type="ECO:0000313" key="3">
    <source>
        <dbReference type="Proteomes" id="UP000250079"/>
    </source>
</evidence>
<dbReference type="EMBL" id="CP018632">
    <property type="protein sequence ID" value="ASJ76061.1"/>
    <property type="molecule type" value="Genomic_DNA"/>
</dbReference>
<dbReference type="KEGG" id="gai:IMCC3135_30060"/>